<keyword evidence="2" id="KW-1185">Reference proteome</keyword>
<protein>
    <submittedName>
        <fullName evidence="1">Aldo/keto reductase</fullName>
    </submittedName>
</protein>
<reference evidence="1" key="1">
    <citation type="submission" date="2021-08" db="EMBL/GenBank/DDBJ databases">
        <title>Novel anaerobic bacterium isolated from sea squirt in East Sea, Republic of Korea.</title>
        <authorList>
            <person name="Nguyen T.H."/>
            <person name="Li Z."/>
            <person name="Lee Y.-J."/>
            <person name="Ko J."/>
            <person name="Kim S.-G."/>
        </authorList>
    </citation>
    <scope>NUCLEOTIDE SEQUENCE</scope>
    <source>
        <strain evidence="1">KCTC 25031</strain>
    </source>
</reference>
<gene>
    <name evidence="1" type="ORF">K4L44_01550</name>
</gene>
<name>A0AC61NP59_9BACT</name>
<accession>A0AC61NP59</accession>
<evidence type="ECO:0000313" key="2">
    <source>
        <dbReference type="Proteomes" id="UP000826212"/>
    </source>
</evidence>
<organism evidence="1 2">
    <name type="scientific">Halosquirtibacter laminarini</name>
    <dbReference type="NCBI Taxonomy" id="3374600"/>
    <lineage>
        <taxon>Bacteria</taxon>
        <taxon>Pseudomonadati</taxon>
        <taxon>Bacteroidota</taxon>
        <taxon>Bacteroidia</taxon>
        <taxon>Marinilabiliales</taxon>
        <taxon>Prolixibacteraceae</taxon>
        <taxon>Halosquirtibacter</taxon>
    </lineage>
</organism>
<proteinExistence type="predicted"/>
<sequence length="318" mass="35560">MKPTYIQGDYSKSKFFDDTSRLVCGLSGLGGVWGHVAEADAVDTILYALENGVRVLDTAPSYNMSQAYLGKALKEWSGEKPFISSKVGRLKAEKADDCVVDYSSETMRKSVYESLELIGVDSLDLLFLHEPHLVPVENMDQIMTCLNDLKSEGVVKRLGVGGNPTEHFYPVLKKANFDVVSGFLKMDACNLTAFDRDIPTLKAEGMAYYAASALHMGLLGRRLDMYNHERPNNEWITNMDVDIALKMKEIADANEMTLPRLALRYMFSIEEADRVVVGPHTIAQMRDLLIAWKEGSLPEMLFNQITETIVTMRTPSLV</sequence>
<evidence type="ECO:0000313" key="1">
    <source>
        <dbReference type="EMBL" id="QZE14584.1"/>
    </source>
</evidence>
<dbReference type="EMBL" id="CP081303">
    <property type="protein sequence ID" value="QZE14584.1"/>
    <property type="molecule type" value="Genomic_DNA"/>
</dbReference>
<dbReference type="Proteomes" id="UP000826212">
    <property type="component" value="Chromosome"/>
</dbReference>